<comment type="function">
    <text evidence="11">May play a role in the regulation of plasmin-mediated matrix remodeling. Inhibits trypsin, plasmin, factor VIIa/tissue factor and weakly factor Xa. Has no effect on thrombin.</text>
</comment>
<feature type="signal peptide" evidence="13">
    <location>
        <begin position="1"/>
        <end position="25"/>
    </location>
</feature>
<gene>
    <name evidence="16" type="primary">Tfpi2</name>
</gene>
<evidence type="ECO:0000256" key="6">
    <source>
        <dbReference type="ARBA" id="ARBA00022737"/>
    </source>
</evidence>
<dbReference type="GO" id="GO:0004867">
    <property type="term" value="F:serine-type endopeptidase inhibitor activity"/>
    <property type="evidence" value="ECO:0007669"/>
    <property type="project" value="UniProtKB-UniRule"/>
</dbReference>
<dbReference type="PRINTS" id="PR00759">
    <property type="entry name" value="BASICPTASE"/>
</dbReference>
<comment type="subunit">
    <text evidence="12">Finds in a complex with ABCB1, TFPI2 and PPP2R3C; leading to the dephosphorylation of ABCB1.</text>
</comment>
<keyword evidence="7 13" id="KW-0722">Serine protease inhibitor</keyword>
<evidence type="ECO:0000259" key="14">
    <source>
        <dbReference type="PROSITE" id="PS50279"/>
    </source>
</evidence>
<evidence type="ECO:0000256" key="11">
    <source>
        <dbReference type="ARBA" id="ARBA00060238"/>
    </source>
</evidence>
<dbReference type="CDD" id="cd22616">
    <property type="entry name" value="Kunitz_TFPI2_1-like"/>
    <property type="match status" value="1"/>
</dbReference>
<dbReference type="CTD" id="7980"/>
<dbReference type="InterPro" id="IPR020901">
    <property type="entry name" value="Prtase_inh_Kunz-CS"/>
</dbReference>
<dbReference type="FunFam" id="4.10.410.10:FF:000004">
    <property type="entry name" value="Tissue factor pathway inhibitor"/>
    <property type="match status" value="1"/>
</dbReference>
<dbReference type="PANTHER" id="PTHR10083">
    <property type="entry name" value="KUNITZ-TYPE PROTEASE INHIBITOR-RELATED"/>
    <property type="match status" value="1"/>
</dbReference>
<evidence type="ECO:0000256" key="10">
    <source>
        <dbReference type="ARBA" id="ARBA00023180"/>
    </source>
</evidence>
<evidence type="ECO:0000313" key="16">
    <source>
        <dbReference type="RefSeq" id="XP_012881454.1"/>
    </source>
</evidence>
<evidence type="ECO:0000256" key="3">
    <source>
        <dbReference type="ARBA" id="ARBA00022690"/>
    </source>
</evidence>
<evidence type="ECO:0000256" key="7">
    <source>
        <dbReference type="ARBA" id="ARBA00022900"/>
    </source>
</evidence>
<keyword evidence="10" id="KW-0325">Glycoprotein</keyword>
<keyword evidence="9" id="KW-1015">Disulfide bond</keyword>
<comment type="subcellular location">
    <subcellularLocation>
        <location evidence="1 13">Secreted</location>
    </subcellularLocation>
</comment>
<dbReference type="InterPro" id="IPR050098">
    <property type="entry name" value="TFPI/VKTCI-like"/>
</dbReference>
<dbReference type="Proteomes" id="UP000081671">
    <property type="component" value="Unplaced"/>
</dbReference>
<dbReference type="PIRSF" id="PIRSF001620">
    <property type="entry name" value="TFPI"/>
    <property type="match status" value="1"/>
</dbReference>
<dbReference type="AlphaFoldDB" id="A0A1S3FZH9"/>
<dbReference type="PROSITE" id="PS00280">
    <property type="entry name" value="BPTI_KUNITZ_1"/>
    <property type="match status" value="2"/>
</dbReference>
<feature type="domain" description="BPTI/Kunitz inhibitor" evidence="14">
    <location>
        <begin position="156"/>
        <end position="206"/>
    </location>
</feature>
<evidence type="ECO:0000313" key="15">
    <source>
        <dbReference type="Proteomes" id="UP000081671"/>
    </source>
</evidence>
<dbReference type="InterPro" id="IPR002223">
    <property type="entry name" value="Kunitz_BPTI"/>
</dbReference>
<evidence type="ECO:0000256" key="13">
    <source>
        <dbReference type="PIRNR" id="PIRNR001620"/>
    </source>
</evidence>
<reference evidence="16" key="1">
    <citation type="submission" date="2025-08" db="UniProtKB">
        <authorList>
            <consortium name="RefSeq"/>
        </authorList>
    </citation>
    <scope>IDENTIFICATION</scope>
    <source>
        <tissue evidence="16">Kidney</tissue>
    </source>
</reference>
<dbReference type="Pfam" id="PF00014">
    <property type="entry name" value="Kunitz_BPTI"/>
    <property type="match status" value="3"/>
</dbReference>
<evidence type="ECO:0000256" key="12">
    <source>
        <dbReference type="ARBA" id="ARBA00065443"/>
    </source>
</evidence>
<dbReference type="FunFam" id="4.10.410.10:FF:000018">
    <property type="entry name" value="Tissue factor pathway inhibitor"/>
    <property type="match status" value="1"/>
</dbReference>
<evidence type="ECO:0000256" key="5">
    <source>
        <dbReference type="ARBA" id="ARBA00022729"/>
    </source>
</evidence>
<dbReference type="Gene3D" id="4.10.410.10">
    <property type="entry name" value="Pancreatic trypsin inhibitor Kunitz domain"/>
    <property type="match status" value="3"/>
</dbReference>
<proteinExistence type="predicted"/>
<name>A0A1S3FZH9_DIPOR</name>
<dbReference type="STRING" id="10020.ENSDORP00000009250"/>
<keyword evidence="4 13" id="KW-0356">Hemostasis</keyword>
<protein>
    <recommendedName>
        <fullName evidence="13">Tissue factor pathway inhibitor</fullName>
    </recommendedName>
</protein>
<feature type="chain" id="PRO_5011024010" description="Tissue factor pathway inhibitor" evidence="13">
    <location>
        <begin position="26"/>
        <end position="249"/>
    </location>
</feature>
<dbReference type="PANTHER" id="PTHR10083:SF374">
    <property type="entry name" value="BPTI_KUNITZ INHIBITOR DOMAIN-CONTAINING PROTEIN"/>
    <property type="match status" value="1"/>
</dbReference>
<dbReference type="PROSITE" id="PS50279">
    <property type="entry name" value="BPTI_KUNITZ_2"/>
    <property type="match status" value="3"/>
</dbReference>
<dbReference type="GO" id="GO:0007596">
    <property type="term" value="P:blood coagulation"/>
    <property type="evidence" value="ECO:0007669"/>
    <property type="project" value="UniProtKB-UniRule"/>
</dbReference>
<keyword evidence="6" id="KW-0677">Repeat</keyword>
<dbReference type="FunCoup" id="A0A1S3FZH9">
    <property type="interactions" value="249"/>
</dbReference>
<dbReference type="OrthoDB" id="5950222at2759"/>
<dbReference type="InterPro" id="IPR008296">
    <property type="entry name" value="TFPI-like"/>
</dbReference>
<accession>A0A1S3FZH9</accession>
<dbReference type="KEGG" id="dord:105992900"/>
<evidence type="ECO:0000256" key="8">
    <source>
        <dbReference type="ARBA" id="ARBA00023084"/>
    </source>
</evidence>
<feature type="domain" description="BPTI/Kunitz inhibitor" evidence="14">
    <location>
        <begin position="96"/>
        <end position="146"/>
    </location>
</feature>
<dbReference type="RefSeq" id="XP_012881454.1">
    <property type="nucleotide sequence ID" value="XM_013026000.1"/>
</dbReference>
<dbReference type="CDD" id="cd22615">
    <property type="entry name" value="Kunitz_TFPI1_TFPI2_3-like"/>
    <property type="match status" value="1"/>
</dbReference>
<organism evidence="15 16">
    <name type="scientific">Dipodomys ordii</name>
    <name type="common">Ord's kangaroo rat</name>
    <dbReference type="NCBI Taxonomy" id="10020"/>
    <lineage>
        <taxon>Eukaryota</taxon>
        <taxon>Metazoa</taxon>
        <taxon>Chordata</taxon>
        <taxon>Craniata</taxon>
        <taxon>Vertebrata</taxon>
        <taxon>Euteleostomi</taxon>
        <taxon>Mammalia</taxon>
        <taxon>Eutheria</taxon>
        <taxon>Euarchontoglires</taxon>
        <taxon>Glires</taxon>
        <taxon>Rodentia</taxon>
        <taxon>Castorimorpha</taxon>
        <taxon>Heteromyidae</taxon>
        <taxon>Dipodomyinae</taxon>
        <taxon>Dipodomys</taxon>
    </lineage>
</organism>
<dbReference type="InterPro" id="IPR036880">
    <property type="entry name" value="Kunitz_BPTI_sf"/>
</dbReference>
<keyword evidence="5 13" id="KW-0732">Signal</keyword>
<keyword evidence="2" id="KW-0964">Secreted</keyword>
<evidence type="ECO:0000256" key="1">
    <source>
        <dbReference type="ARBA" id="ARBA00004613"/>
    </source>
</evidence>
<sequence length="249" mass="28530">MDLARPLGLLLLELLLMEVAPGLNAGAPTGNNAKICLLPPDEGICRALLLRYYYDRHTQTCKTFSYGGCYGNANNFYTLEECEDACWRIEKVPLICRLEVSKGQCGQPREQYFFNLSSMACEKYMSGSCEHNQNRFPDEATCRNYCLPKKKAPSFCYSPKDEGLCSANVTRYYFNARYEVCEAFTYSGCGGNENNFYYMEDCERVCAQALEKDEKKMPRRFSARKRLNLLKIRSRKNSSKLVTVLAEDY</sequence>
<dbReference type="SMART" id="SM00131">
    <property type="entry name" value="KU"/>
    <property type="match status" value="3"/>
</dbReference>
<dbReference type="GO" id="GO:0005615">
    <property type="term" value="C:extracellular space"/>
    <property type="evidence" value="ECO:0007669"/>
    <property type="project" value="TreeGrafter"/>
</dbReference>
<evidence type="ECO:0000256" key="9">
    <source>
        <dbReference type="ARBA" id="ARBA00023157"/>
    </source>
</evidence>
<dbReference type="FunFam" id="4.10.410.10:FF:000011">
    <property type="entry name" value="Tissue factor pathway inhibitor"/>
    <property type="match status" value="1"/>
</dbReference>
<evidence type="ECO:0000256" key="4">
    <source>
        <dbReference type="ARBA" id="ARBA00022696"/>
    </source>
</evidence>
<keyword evidence="8 13" id="KW-0094">Blood coagulation</keyword>
<dbReference type="GeneID" id="105992900"/>
<keyword evidence="15" id="KW-1185">Reference proteome</keyword>
<dbReference type="InParanoid" id="A0A1S3FZH9"/>
<feature type="domain" description="BPTI/Kunitz inhibitor" evidence="14">
    <location>
        <begin position="36"/>
        <end position="86"/>
    </location>
</feature>
<evidence type="ECO:0000256" key="2">
    <source>
        <dbReference type="ARBA" id="ARBA00022525"/>
    </source>
</evidence>
<dbReference type="SUPFAM" id="SSF57362">
    <property type="entry name" value="BPTI-like"/>
    <property type="match status" value="3"/>
</dbReference>
<keyword evidence="3 13" id="KW-0646">Protease inhibitor</keyword>